<dbReference type="Proteomes" id="UP000295313">
    <property type="component" value="Unassembled WGS sequence"/>
</dbReference>
<dbReference type="AlphaFoldDB" id="A0A4V3H2A5"/>
<sequence length="143" mass="15825">MKITLMKTILTFMILLLGFNFNLAQQKKIDSSFTKEKHLKSYKPLMKTANILLASGGGLMLIGGILIATDNSEDNGWITIISGQEFAGVMVIIAGIITASVSIPFYITAYVKKRKLKLSPAITYEYQKNMQIPITNFGLAINF</sequence>
<gene>
    <name evidence="2" type="ORF">B0I22_2805</name>
</gene>
<feature type="transmembrane region" description="Helical" evidence="1">
    <location>
        <begin position="6"/>
        <end position="24"/>
    </location>
</feature>
<evidence type="ECO:0000313" key="3">
    <source>
        <dbReference type="Proteomes" id="UP000295313"/>
    </source>
</evidence>
<keyword evidence="3" id="KW-1185">Reference proteome</keyword>
<name>A0A4V3H2A5_9FLAO</name>
<evidence type="ECO:0000313" key="2">
    <source>
        <dbReference type="EMBL" id="TDX82777.1"/>
    </source>
</evidence>
<dbReference type="EMBL" id="SOEO01000003">
    <property type="protein sequence ID" value="TDX82777.1"/>
    <property type="molecule type" value="Genomic_DNA"/>
</dbReference>
<evidence type="ECO:0000256" key="1">
    <source>
        <dbReference type="SAM" id="Phobius"/>
    </source>
</evidence>
<keyword evidence="1" id="KW-0812">Transmembrane</keyword>
<keyword evidence="1" id="KW-0472">Membrane</keyword>
<keyword evidence="1" id="KW-1133">Transmembrane helix</keyword>
<feature type="transmembrane region" description="Helical" evidence="1">
    <location>
        <begin position="87"/>
        <end position="107"/>
    </location>
</feature>
<accession>A0A4V3H2A5</accession>
<reference evidence="2 3" key="1">
    <citation type="submission" date="2019-03" db="EMBL/GenBank/DDBJ databases">
        <title>Genomic Encyclopedia of Type Strains, Phase III (KMG-III): the genomes of soil and plant-associated and newly described type strains.</title>
        <authorList>
            <person name="Whitman W."/>
        </authorList>
    </citation>
    <scope>NUCLEOTIDE SEQUENCE [LARGE SCALE GENOMIC DNA]</scope>
    <source>
        <strain evidence="2 3">CGMCC 1.12802</strain>
    </source>
</reference>
<comment type="caution">
    <text evidence="2">The sequence shown here is derived from an EMBL/GenBank/DDBJ whole genome shotgun (WGS) entry which is preliminary data.</text>
</comment>
<feature type="transmembrane region" description="Helical" evidence="1">
    <location>
        <begin position="45"/>
        <end position="67"/>
    </location>
</feature>
<protein>
    <submittedName>
        <fullName evidence="2">Uncharacterized protein</fullName>
    </submittedName>
</protein>
<organism evidence="2 3">
    <name type="scientific">Epilithonimonas xixisoli</name>
    <dbReference type="NCBI Taxonomy" id="1476462"/>
    <lineage>
        <taxon>Bacteria</taxon>
        <taxon>Pseudomonadati</taxon>
        <taxon>Bacteroidota</taxon>
        <taxon>Flavobacteriia</taxon>
        <taxon>Flavobacteriales</taxon>
        <taxon>Weeksellaceae</taxon>
        <taxon>Chryseobacterium group</taxon>
        <taxon>Epilithonimonas</taxon>
    </lineage>
</organism>
<proteinExistence type="predicted"/>